<dbReference type="EMBL" id="DRIE01000086">
    <property type="protein sequence ID" value="HEC57216.1"/>
    <property type="molecule type" value="Genomic_DNA"/>
</dbReference>
<dbReference type="InterPro" id="IPR058739">
    <property type="entry name" value="NicX"/>
</dbReference>
<keyword evidence="3" id="KW-0645">Protease</keyword>
<dbReference type="SUPFAM" id="SSF144052">
    <property type="entry name" value="Thermophilic metalloprotease-like"/>
    <property type="match status" value="1"/>
</dbReference>
<dbReference type="GO" id="GO:0006508">
    <property type="term" value="P:proteolysis"/>
    <property type="evidence" value="ECO:0007669"/>
    <property type="project" value="InterPro"/>
</dbReference>
<evidence type="ECO:0000313" key="4">
    <source>
        <dbReference type="Proteomes" id="UP000185779"/>
    </source>
</evidence>
<dbReference type="Pfam" id="PF26233">
    <property type="entry name" value="NicX"/>
    <property type="match status" value="1"/>
</dbReference>
<dbReference type="GO" id="GO:0004177">
    <property type="term" value="F:aminopeptidase activity"/>
    <property type="evidence" value="ECO:0007669"/>
    <property type="project" value="UniProtKB-KW"/>
</dbReference>
<dbReference type="EMBL" id="LYOR01000010">
    <property type="protein sequence ID" value="OFV65593.1"/>
    <property type="molecule type" value="Genomic_DNA"/>
</dbReference>
<dbReference type="GO" id="GO:0046872">
    <property type="term" value="F:metal ion binding"/>
    <property type="evidence" value="ECO:0007669"/>
    <property type="project" value="UniProtKB-KW"/>
</dbReference>
<evidence type="ECO:0000313" key="2">
    <source>
        <dbReference type="EMBL" id="HEC57216.1"/>
    </source>
</evidence>
<dbReference type="PANTHER" id="PTHR34448:SF1">
    <property type="entry name" value="BLL6088 PROTEIN"/>
    <property type="match status" value="1"/>
</dbReference>
<comment type="caution">
    <text evidence="3">The sequence shown here is derived from an EMBL/GenBank/DDBJ whole genome shotgun (WGS) entry which is preliminary data.</text>
</comment>
<reference evidence="3 4" key="1">
    <citation type="submission" date="2016-05" db="EMBL/GenBank/DDBJ databases">
        <title>Microbial consortia oxidize butane by reversing methanogenesis.</title>
        <authorList>
            <person name="Laso-Perez R."/>
            <person name="Richter M."/>
            <person name="Wegener G."/>
            <person name="Musat F."/>
        </authorList>
    </citation>
    <scope>NUCLEOTIDE SEQUENCE [LARGE SCALE GENOMIC DNA]</scope>
    <source>
        <strain evidence="3">BOX1</strain>
    </source>
</reference>
<dbReference type="InterPro" id="IPR052170">
    <property type="entry name" value="M29_Exopeptidase"/>
</dbReference>
<dbReference type="Proteomes" id="UP000185779">
    <property type="component" value="Unassembled WGS sequence"/>
</dbReference>
<evidence type="ECO:0000256" key="1">
    <source>
        <dbReference type="ARBA" id="ARBA00022723"/>
    </source>
</evidence>
<dbReference type="AlphaFoldDB" id="A0A1F2P377"/>
<reference evidence="2" key="2">
    <citation type="journal article" date="2020" name="mSystems">
        <title>Genome- and Community-Level Interaction Insights into Carbon Utilization and Element Cycling Functions of Hydrothermarchaeota in Hydrothermal Sediment.</title>
        <authorList>
            <person name="Zhou Z."/>
            <person name="Liu Y."/>
            <person name="Xu W."/>
            <person name="Pan J."/>
            <person name="Luo Z.H."/>
            <person name="Li M."/>
        </authorList>
    </citation>
    <scope>NUCLEOTIDE SEQUENCE [LARGE SCALE GENOMIC DNA]</scope>
    <source>
        <strain evidence="2">HyVt-386</strain>
    </source>
</reference>
<dbReference type="STRING" id="1839936.SBU_001521"/>
<organism evidence="3 4">
    <name type="scientific">Candidatus Syntropharchaeum butanivorans</name>
    <dbReference type="NCBI Taxonomy" id="1839936"/>
    <lineage>
        <taxon>Archaea</taxon>
        <taxon>Methanobacteriati</taxon>
        <taxon>Methanobacteriota</taxon>
        <taxon>Stenosarchaea group</taxon>
        <taxon>Methanomicrobia</taxon>
        <taxon>Methanosarcinales</taxon>
        <taxon>ANME-2 cluster</taxon>
        <taxon>Candidatus Syntropharchaeum</taxon>
    </lineage>
</organism>
<keyword evidence="3" id="KW-0378">Hydrolase</keyword>
<keyword evidence="1" id="KW-0479">Metal-binding</keyword>
<dbReference type="Proteomes" id="UP000885936">
    <property type="component" value="Unassembled WGS sequence"/>
</dbReference>
<keyword evidence="4" id="KW-1185">Reference proteome</keyword>
<sequence>MLEKSVKTVIETCLGLKPDERLLIITDTATDPVIGDSLLKYAHRRSNDAVLLTMKERDYNGEEPPDLVKAAMLEADAIIAPTKRSLTHTDARINACKRGARIISMPGITAEMFGSGGMMADYIELDRMIRSVRPLFEDAKEVRVRSTAGCDLILDVTDCEWQVDSGICREPGIGVNLPAGELFVAPRGADGIAIIDGTVAGLEEEDTLLEVEIRDRRAVSITGRGSEKLKDLLDRAGDAAYNIAEFGVGMNPEARLIRNILEDEKVMGTVHIAFGTSAAFGGDVNAGIHLDCIIRDPEIYLDGERWNWEMIDPC</sequence>
<proteinExistence type="predicted"/>
<gene>
    <name evidence="2" type="ORF">ENI32_04970</name>
    <name evidence="3" type="ORF">SBU_001521</name>
</gene>
<keyword evidence="3" id="KW-0031">Aminopeptidase</keyword>
<protein>
    <submittedName>
        <fullName evidence="3">Leucyl aminopeptidase (Aminopeptidase T)</fullName>
    </submittedName>
</protein>
<accession>A0A1F2P377</accession>
<name>A0A1F2P377_9EURY</name>
<dbReference type="PANTHER" id="PTHR34448">
    <property type="entry name" value="AMINOPEPTIDASE"/>
    <property type="match status" value="1"/>
</dbReference>
<evidence type="ECO:0000313" key="3">
    <source>
        <dbReference type="EMBL" id="OFV65593.1"/>
    </source>
</evidence>